<protein>
    <submittedName>
        <fullName evidence="2">Uncharacterized protein</fullName>
    </submittedName>
</protein>
<feature type="region of interest" description="Disordered" evidence="1">
    <location>
        <begin position="302"/>
        <end position="326"/>
    </location>
</feature>
<evidence type="ECO:0000256" key="1">
    <source>
        <dbReference type="SAM" id="MobiDB-lite"/>
    </source>
</evidence>
<proteinExistence type="predicted"/>
<feature type="region of interest" description="Disordered" evidence="1">
    <location>
        <begin position="232"/>
        <end position="261"/>
    </location>
</feature>
<dbReference type="AlphaFoldDB" id="A0AAW0FTC7"/>
<name>A0AAW0FTC7_9APHY</name>
<dbReference type="EMBL" id="JASBNA010000035">
    <property type="protein sequence ID" value="KAK7682547.1"/>
    <property type="molecule type" value="Genomic_DNA"/>
</dbReference>
<reference evidence="2 3" key="1">
    <citation type="submission" date="2022-09" db="EMBL/GenBank/DDBJ databases">
        <authorList>
            <person name="Palmer J.M."/>
        </authorList>
    </citation>
    <scope>NUCLEOTIDE SEQUENCE [LARGE SCALE GENOMIC DNA]</scope>
    <source>
        <strain evidence="2 3">DSM 7382</strain>
    </source>
</reference>
<comment type="caution">
    <text evidence="2">The sequence shown here is derived from an EMBL/GenBank/DDBJ whole genome shotgun (WGS) entry which is preliminary data.</text>
</comment>
<sequence>MFFFVKQDTLRFKPLPNGAPRPPFPAYPSSPSTKECDTCWLCPLGIACATCPICFGVEDTPGPIYATVLTEDPINELTGLPDTDAKRCIHGPALCGYGVCNYLRPRSLTDEIDRSVSHLSLGSSGATRGTCSTAPTRSATILYIPNDPRSSIYDMFPIPIGNRSPVIPATPNTPHLDRRCTFLDFPPQRDSAACTCKLCRRARLNNAKLSKENVPRPGRSQYRHDQVAHEQMDSFFPPGSSSRPDIKGPKRLQRLSQRDATHRCPRVARHRYDRIAPMLKEGISSLRRAVKSFTSRVMRWSADRKEKSKPRGYVALDNDDGVKGSL</sequence>
<organism evidence="2 3">
    <name type="scientific">Cerrena zonata</name>
    <dbReference type="NCBI Taxonomy" id="2478898"/>
    <lineage>
        <taxon>Eukaryota</taxon>
        <taxon>Fungi</taxon>
        <taxon>Dikarya</taxon>
        <taxon>Basidiomycota</taxon>
        <taxon>Agaricomycotina</taxon>
        <taxon>Agaricomycetes</taxon>
        <taxon>Polyporales</taxon>
        <taxon>Cerrenaceae</taxon>
        <taxon>Cerrena</taxon>
    </lineage>
</organism>
<evidence type="ECO:0000313" key="3">
    <source>
        <dbReference type="Proteomes" id="UP001385951"/>
    </source>
</evidence>
<accession>A0AAW0FTC7</accession>
<evidence type="ECO:0000313" key="2">
    <source>
        <dbReference type="EMBL" id="KAK7682547.1"/>
    </source>
</evidence>
<dbReference type="Proteomes" id="UP001385951">
    <property type="component" value="Unassembled WGS sequence"/>
</dbReference>
<keyword evidence="3" id="KW-1185">Reference proteome</keyword>
<gene>
    <name evidence="2" type="ORF">QCA50_014347</name>
</gene>